<dbReference type="GO" id="GO:0005886">
    <property type="term" value="C:plasma membrane"/>
    <property type="evidence" value="ECO:0007669"/>
    <property type="project" value="UniProtKB-SubCell"/>
</dbReference>
<dbReference type="InterPro" id="IPR001851">
    <property type="entry name" value="ABC_transp_permease"/>
</dbReference>
<sequence length="296" mass="30712">MAQDLLNALTLGSLYLLFALGMSLAWGTIGILNFAHGSIFVFAAFTAHLLVQEVALPMPAMLAVGAAVGAVLSLLVQVLAFEPIQRRATDHRKAEMQILVGGIGIAIIPLAVAQRLTGSVPFGYSAGTFRVSTWDLGFVRLSNVQLVTLVAALGLAAVIGWWLRAARPGLALRAIGVDAEVASMMGVDRRRLALLTMAVAGGLAGLAGVLLTYYLGSIAPETGDAFLLKAFAAIILGGVGSIAGVVIGAMVLAGIETLVLVTTSGTWAPAIAFGVIFLMLLVRPNGLLGRQEVRRT</sequence>
<feature type="transmembrane region" description="Helical" evidence="9">
    <location>
        <begin position="192"/>
        <end position="214"/>
    </location>
</feature>
<dbReference type="OrthoDB" id="9807115at2"/>
<keyword evidence="4 9" id="KW-0812">Transmembrane</keyword>
<dbReference type="RefSeq" id="WP_091365987.1">
    <property type="nucleotide sequence ID" value="NZ_FMZF01000003.1"/>
</dbReference>
<evidence type="ECO:0000313" key="10">
    <source>
        <dbReference type="EMBL" id="SDC72480.1"/>
    </source>
</evidence>
<organism evidence="10 11">
    <name type="scientific">Geodermatophilus telluris</name>
    <dbReference type="NCBI Taxonomy" id="1190417"/>
    <lineage>
        <taxon>Bacteria</taxon>
        <taxon>Bacillati</taxon>
        <taxon>Actinomycetota</taxon>
        <taxon>Actinomycetes</taxon>
        <taxon>Geodermatophilales</taxon>
        <taxon>Geodermatophilaceae</taxon>
        <taxon>Geodermatophilus</taxon>
    </lineage>
</organism>
<feature type="transmembrane region" description="Helical" evidence="9">
    <location>
        <begin position="144"/>
        <end position="163"/>
    </location>
</feature>
<feature type="transmembrane region" description="Helical" evidence="9">
    <location>
        <begin position="63"/>
        <end position="84"/>
    </location>
</feature>
<comment type="similarity">
    <text evidence="8">Belongs to the binding-protein-dependent transport system permease family. LivHM subfamily.</text>
</comment>
<feature type="transmembrane region" description="Helical" evidence="9">
    <location>
        <begin position="6"/>
        <end position="27"/>
    </location>
</feature>
<feature type="transmembrane region" description="Helical" evidence="9">
    <location>
        <begin position="96"/>
        <end position="116"/>
    </location>
</feature>
<feature type="transmembrane region" description="Helical" evidence="9">
    <location>
        <begin position="258"/>
        <end position="282"/>
    </location>
</feature>
<dbReference type="AlphaFoldDB" id="A0A1G6NWS1"/>
<name>A0A1G6NWS1_9ACTN</name>
<evidence type="ECO:0000256" key="4">
    <source>
        <dbReference type="ARBA" id="ARBA00022692"/>
    </source>
</evidence>
<accession>A0A1G6NWS1</accession>
<evidence type="ECO:0000256" key="3">
    <source>
        <dbReference type="ARBA" id="ARBA00022475"/>
    </source>
</evidence>
<dbReference type="GO" id="GO:0006865">
    <property type="term" value="P:amino acid transport"/>
    <property type="evidence" value="ECO:0007669"/>
    <property type="project" value="UniProtKB-KW"/>
</dbReference>
<keyword evidence="2" id="KW-0813">Transport</keyword>
<evidence type="ECO:0000256" key="2">
    <source>
        <dbReference type="ARBA" id="ARBA00022448"/>
    </source>
</evidence>
<keyword evidence="3" id="KW-1003">Cell membrane</keyword>
<comment type="subcellular location">
    <subcellularLocation>
        <location evidence="1">Cell membrane</location>
        <topology evidence="1">Multi-pass membrane protein</topology>
    </subcellularLocation>
</comment>
<keyword evidence="11" id="KW-1185">Reference proteome</keyword>
<evidence type="ECO:0000256" key="8">
    <source>
        <dbReference type="ARBA" id="ARBA00037998"/>
    </source>
</evidence>
<reference evidence="11" key="1">
    <citation type="submission" date="2016-10" db="EMBL/GenBank/DDBJ databases">
        <authorList>
            <person name="Varghese N."/>
            <person name="Submissions S."/>
        </authorList>
    </citation>
    <scope>NUCLEOTIDE SEQUENCE [LARGE SCALE GENOMIC DNA]</scope>
    <source>
        <strain evidence="11">DSM 45421</strain>
    </source>
</reference>
<dbReference type="STRING" id="1190417.SAMN05660690_2287"/>
<dbReference type="EMBL" id="FMZF01000003">
    <property type="protein sequence ID" value="SDC72480.1"/>
    <property type="molecule type" value="Genomic_DNA"/>
</dbReference>
<dbReference type="CDD" id="cd06582">
    <property type="entry name" value="TM_PBP1_LivH_like"/>
    <property type="match status" value="1"/>
</dbReference>
<evidence type="ECO:0000313" key="11">
    <source>
        <dbReference type="Proteomes" id="UP000199416"/>
    </source>
</evidence>
<dbReference type="InterPro" id="IPR052157">
    <property type="entry name" value="BCAA_transport_permease"/>
</dbReference>
<keyword evidence="7 9" id="KW-0472">Membrane</keyword>
<keyword evidence="5" id="KW-0029">Amino-acid transport</keyword>
<dbReference type="GO" id="GO:0022857">
    <property type="term" value="F:transmembrane transporter activity"/>
    <property type="evidence" value="ECO:0007669"/>
    <property type="project" value="InterPro"/>
</dbReference>
<evidence type="ECO:0000256" key="1">
    <source>
        <dbReference type="ARBA" id="ARBA00004651"/>
    </source>
</evidence>
<evidence type="ECO:0000256" key="6">
    <source>
        <dbReference type="ARBA" id="ARBA00022989"/>
    </source>
</evidence>
<gene>
    <name evidence="10" type="ORF">SAMN05660690_2287</name>
</gene>
<evidence type="ECO:0000256" key="7">
    <source>
        <dbReference type="ARBA" id="ARBA00023136"/>
    </source>
</evidence>
<protein>
    <submittedName>
        <fullName evidence="10">Branched-chain amino acid transport system permease protein</fullName>
    </submittedName>
</protein>
<dbReference type="Pfam" id="PF02653">
    <property type="entry name" value="BPD_transp_2"/>
    <property type="match status" value="1"/>
</dbReference>
<dbReference type="Proteomes" id="UP000199416">
    <property type="component" value="Unassembled WGS sequence"/>
</dbReference>
<evidence type="ECO:0000256" key="5">
    <source>
        <dbReference type="ARBA" id="ARBA00022970"/>
    </source>
</evidence>
<keyword evidence="6 9" id="KW-1133">Transmembrane helix</keyword>
<dbReference type="PANTHER" id="PTHR11795">
    <property type="entry name" value="BRANCHED-CHAIN AMINO ACID TRANSPORT SYSTEM PERMEASE PROTEIN LIVH"/>
    <property type="match status" value="1"/>
</dbReference>
<evidence type="ECO:0000256" key="9">
    <source>
        <dbReference type="SAM" id="Phobius"/>
    </source>
</evidence>
<dbReference type="PANTHER" id="PTHR11795:SF445">
    <property type="entry name" value="AMINO ACID ABC TRANSPORTER PERMEASE PROTEIN"/>
    <property type="match status" value="1"/>
</dbReference>
<feature type="transmembrane region" description="Helical" evidence="9">
    <location>
        <begin position="226"/>
        <end position="251"/>
    </location>
</feature>
<proteinExistence type="inferred from homology"/>